<evidence type="ECO:0000313" key="7">
    <source>
        <dbReference type="EMBL" id="CAD7456108.1"/>
    </source>
</evidence>
<name>A0A7R9FM25_9NEOP</name>
<dbReference type="GO" id="GO:0003723">
    <property type="term" value="F:RNA binding"/>
    <property type="evidence" value="ECO:0007669"/>
    <property type="project" value="UniProtKB-UniRule"/>
</dbReference>
<feature type="domain" description="RRM" evidence="5">
    <location>
        <begin position="12"/>
        <end position="92"/>
    </location>
</feature>
<dbReference type="PANTHER" id="PTHR23147">
    <property type="entry name" value="SERINE/ARGININE RICH SPLICING FACTOR"/>
    <property type="match status" value="1"/>
</dbReference>
<organism evidence="7">
    <name type="scientific">Timema tahoe</name>
    <dbReference type="NCBI Taxonomy" id="61484"/>
    <lineage>
        <taxon>Eukaryota</taxon>
        <taxon>Metazoa</taxon>
        <taxon>Ecdysozoa</taxon>
        <taxon>Arthropoda</taxon>
        <taxon>Hexapoda</taxon>
        <taxon>Insecta</taxon>
        <taxon>Pterygota</taxon>
        <taxon>Neoptera</taxon>
        <taxon>Polyneoptera</taxon>
        <taxon>Phasmatodea</taxon>
        <taxon>Timematodea</taxon>
        <taxon>Timematoidea</taxon>
        <taxon>Timematidae</taxon>
        <taxon>Timema</taxon>
    </lineage>
</organism>
<evidence type="ECO:0000256" key="3">
    <source>
        <dbReference type="PROSITE-ProRule" id="PRU00176"/>
    </source>
</evidence>
<proteinExistence type="predicted"/>
<dbReference type="InterPro" id="IPR000504">
    <property type="entry name" value="RRM_dom"/>
</dbReference>
<dbReference type="PROSITE" id="PS50158">
    <property type="entry name" value="ZF_CCHC"/>
    <property type="match status" value="1"/>
</dbReference>
<evidence type="ECO:0000256" key="2">
    <source>
        <dbReference type="PROSITE-ProRule" id="PRU00047"/>
    </source>
</evidence>
<sequence length="344" mass="37740">MSRYRDSGSSECKLYVGDLDRGGRSSGSAASKQELEEAFSYYGPLRNVWVARNPPGFAFVEFEDPRDAEDAVRGLDGRTICGRRVRVEPSNGMGGKGRFRGPPPRRGRPFHPEDRCYECGERGHYARDCYRYRGSRGGRRRYVGVTSSRVYCAKGSFWTIVDKGSPTLVQGQGHDLEIVARVLAQPPVQGPGTGAALSHVHLETGPEHPRTGRGLAVLVYAPAPETVLAQPTPTAARRPVRGAGPESLPTGMGTHKTMVEIKGLHLHLPYFLSTHYLKSLDYLASACSTTASMFVTARGHKTEGNMSARMFNITVNLSCHLQDLRLVRSENSDHFSIFISTASK</sequence>
<dbReference type="Pfam" id="PF00076">
    <property type="entry name" value="RRM_1"/>
    <property type="match status" value="1"/>
</dbReference>
<reference evidence="7" key="1">
    <citation type="submission" date="2020-11" db="EMBL/GenBank/DDBJ databases">
        <authorList>
            <person name="Tran Van P."/>
        </authorList>
    </citation>
    <scope>NUCLEOTIDE SEQUENCE</scope>
</reference>
<keyword evidence="2" id="KW-0863">Zinc-finger</keyword>
<dbReference type="EMBL" id="OE001143">
    <property type="protein sequence ID" value="CAD7456108.1"/>
    <property type="molecule type" value="Genomic_DNA"/>
</dbReference>
<dbReference type="InterPro" id="IPR012677">
    <property type="entry name" value="Nucleotide-bd_a/b_plait_sf"/>
</dbReference>
<dbReference type="SUPFAM" id="SSF54928">
    <property type="entry name" value="RNA-binding domain, RBD"/>
    <property type="match status" value="1"/>
</dbReference>
<dbReference type="Gene3D" id="4.10.60.10">
    <property type="entry name" value="Zinc finger, CCHC-type"/>
    <property type="match status" value="1"/>
</dbReference>
<feature type="domain" description="CCHC-type" evidence="6">
    <location>
        <begin position="115"/>
        <end position="129"/>
    </location>
</feature>
<dbReference type="SMART" id="SM00360">
    <property type="entry name" value="RRM"/>
    <property type="match status" value="1"/>
</dbReference>
<dbReference type="InterPro" id="IPR036875">
    <property type="entry name" value="Znf_CCHC_sf"/>
</dbReference>
<dbReference type="InterPro" id="IPR050907">
    <property type="entry name" value="SRSF"/>
</dbReference>
<dbReference type="PROSITE" id="PS50102">
    <property type="entry name" value="RRM"/>
    <property type="match status" value="1"/>
</dbReference>
<dbReference type="Gene3D" id="3.30.70.330">
    <property type="match status" value="1"/>
</dbReference>
<dbReference type="InterPro" id="IPR035979">
    <property type="entry name" value="RBD_domain_sf"/>
</dbReference>
<dbReference type="AlphaFoldDB" id="A0A7R9FM25"/>
<evidence type="ECO:0000256" key="1">
    <source>
        <dbReference type="ARBA" id="ARBA00022884"/>
    </source>
</evidence>
<evidence type="ECO:0008006" key="8">
    <source>
        <dbReference type="Google" id="ProtNLM"/>
    </source>
</evidence>
<evidence type="ECO:0000259" key="6">
    <source>
        <dbReference type="PROSITE" id="PS50158"/>
    </source>
</evidence>
<evidence type="ECO:0000259" key="5">
    <source>
        <dbReference type="PROSITE" id="PS50102"/>
    </source>
</evidence>
<evidence type="ECO:0000256" key="4">
    <source>
        <dbReference type="SAM" id="MobiDB-lite"/>
    </source>
</evidence>
<keyword evidence="2" id="KW-0862">Zinc</keyword>
<dbReference type="GO" id="GO:0008270">
    <property type="term" value="F:zinc ion binding"/>
    <property type="evidence" value="ECO:0007669"/>
    <property type="project" value="UniProtKB-KW"/>
</dbReference>
<feature type="region of interest" description="Disordered" evidence="4">
    <location>
        <begin position="232"/>
        <end position="253"/>
    </location>
</feature>
<dbReference type="Pfam" id="PF00098">
    <property type="entry name" value="zf-CCHC"/>
    <property type="match status" value="1"/>
</dbReference>
<gene>
    <name evidence="7" type="ORF">TTEB3V08_LOCUS4147</name>
</gene>
<keyword evidence="2" id="KW-0479">Metal-binding</keyword>
<dbReference type="CDD" id="cd12373">
    <property type="entry name" value="RRM_SRSF3_like"/>
    <property type="match status" value="1"/>
</dbReference>
<dbReference type="SMART" id="SM00343">
    <property type="entry name" value="ZnF_C2HC"/>
    <property type="match status" value="1"/>
</dbReference>
<dbReference type="FunFam" id="3.30.70.330:FF:000078">
    <property type="entry name" value="serine/arginine-rich splicing factor 7 isoform X1"/>
    <property type="match status" value="1"/>
</dbReference>
<dbReference type="InterPro" id="IPR001878">
    <property type="entry name" value="Znf_CCHC"/>
</dbReference>
<dbReference type="SUPFAM" id="SSF57756">
    <property type="entry name" value="Retrovirus zinc finger-like domains"/>
    <property type="match status" value="1"/>
</dbReference>
<accession>A0A7R9FM25</accession>
<keyword evidence="1 3" id="KW-0694">RNA-binding</keyword>
<protein>
    <recommendedName>
        <fullName evidence="8">Serine/arginine-rich splicing factor 7</fullName>
    </recommendedName>
</protein>